<dbReference type="Proteomes" id="UP000430120">
    <property type="component" value="Unassembled WGS sequence"/>
</dbReference>
<dbReference type="Gene3D" id="1.10.10.10">
    <property type="entry name" value="Winged helix-like DNA-binding domain superfamily/Winged helix DNA-binding domain"/>
    <property type="match status" value="1"/>
</dbReference>
<dbReference type="InterPro" id="IPR000524">
    <property type="entry name" value="Tscrpt_reg_HTH_GntR"/>
</dbReference>
<keyword evidence="5" id="KW-0804">Transcription</keyword>
<dbReference type="SUPFAM" id="SSF46785">
    <property type="entry name" value="Winged helix' DNA-binding domain"/>
    <property type="match status" value="1"/>
</dbReference>
<reference evidence="7 8" key="1">
    <citation type="submission" date="2019-09" db="EMBL/GenBank/DDBJ databases">
        <title>Draft genome sequences of 48 bacterial type strains from the CCUG.</title>
        <authorList>
            <person name="Tunovic T."/>
            <person name="Pineiro-Iglesias B."/>
            <person name="Unosson C."/>
            <person name="Inganas E."/>
            <person name="Ohlen M."/>
            <person name="Cardew S."/>
            <person name="Jensie-Markopoulos S."/>
            <person name="Salva-Serra F."/>
            <person name="Jaen-Luchoro D."/>
            <person name="Karlsson R."/>
            <person name="Svensson-Stadler L."/>
            <person name="Chun J."/>
            <person name="Moore E."/>
        </authorList>
    </citation>
    <scope>NUCLEOTIDE SEQUENCE [LARGE SCALE GENOMIC DNA]</scope>
    <source>
        <strain evidence="7 8">CCUG 30977</strain>
    </source>
</reference>
<dbReference type="GO" id="GO:0008483">
    <property type="term" value="F:transaminase activity"/>
    <property type="evidence" value="ECO:0007669"/>
    <property type="project" value="UniProtKB-KW"/>
</dbReference>
<dbReference type="Gene3D" id="3.40.640.10">
    <property type="entry name" value="Type I PLP-dependent aspartate aminotransferase-like (Major domain)"/>
    <property type="match status" value="1"/>
</dbReference>
<dbReference type="EMBL" id="VZPB01000056">
    <property type="protein sequence ID" value="KAB0576600.1"/>
    <property type="molecule type" value="Genomic_DNA"/>
</dbReference>
<dbReference type="InterPro" id="IPR051446">
    <property type="entry name" value="HTH_trans_reg/aminotransferase"/>
</dbReference>
<dbReference type="PANTHER" id="PTHR46577">
    <property type="entry name" value="HTH-TYPE TRANSCRIPTIONAL REGULATORY PROTEIN GABR"/>
    <property type="match status" value="1"/>
</dbReference>
<dbReference type="OrthoDB" id="9804020at2"/>
<keyword evidence="7" id="KW-0808">Transferase</keyword>
<dbReference type="CDD" id="cd07377">
    <property type="entry name" value="WHTH_GntR"/>
    <property type="match status" value="1"/>
</dbReference>
<dbReference type="Pfam" id="PF00155">
    <property type="entry name" value="Aminotran_1_2"/>
    <property type="match status" value="1"/>
</dbReference>
<sequence>MNPLYRRIADQYRSAIHAGSLRPGDRFPSVRTLMRTHTVSLSTALQACRQLEDEGWLEARARSGYFVQHPRRRGLPPATEQGLRPIDPAAYVGISAHVSEILARGQRQPVTANLALAVAPSALYPGEALSRIMQRKLRLQPTALVSMTRRHGHPLLRAALARRVLARGVAAAPEEVVITQGATEAMNLALRAVTQPGGTVAVESPSFYGLLQIIEALGLRAIELPTSPRDGLSVEALAFALDSDPSIQAVAVMPTLHNPLGCTMPDARKAALVALCAERGVALIEDDIYGEMSPQPARPLKAWDRAGGVIHCNSLSKILAPGLRLGWMLAGRWQARVEMLKYTQSRFPEELPQATVAEFLDSPAYDRHLRRLNEALRQHRDAYADRIATHFPPGTRVTLPEGGMLLWLQLPDGASGDTLFDAALARGIKIAPGSMFSTGRRYDGCVRLSCGRAMDEDVDAALRTLGSLVRGA</sequence>
<proteinExistence type="inferred from homology"/>
<dbReference type="GO" id="GO:0003700">
    <property type="term" value="F:DNA-binding transcription factor activity"/>
    <property type="evidence" value="ECO:0007669"/>
    <property type="project" value="InterPro"/>
</dbReference>
<keyword evidence="7" id="KW-0032">Aminotransferase</keyword>
<dbReference type="PROSITE" id="PS50949">
    <property type="entry name" value="HTH_GNTR"/>
    <property type="match status" value="1"/>
</dbReference>
<protein>
    <submittedName>
        <fullName evidence="7">PLP-dependent aminotransferase family protein</fullName>
    </submittedName>
</protein>
<keyword evidence="2" id="KW-0663">Pyridoxal phosphate</keyword>
<dbReference type="AlphaFoldDB" id="A0A643F8Y7"/>
<evidence type="ECO:0000256" key="3">
    <source>
        <dbReference type="ARBA" id="ARBA00023015"/>
    </source>
</evidence>
<keyword evidence="8" id="KW-1185">Reference proteome</keyword>
<dbReference type="InterPro" id="IPR015424">
    <property type="entry name" value="PyrdxlP-dep_Trfase"/>
</dbReference>
<name>A0A643F8Y7_IDEDE</name>
<evidence type="ECO:0000313" key="8">
    <source>
        <dbReference type="Proteomes" id="UP000430120"/>
    </source>
</evidence>
<comment type="similarity">
    <text evidence="1">In the C-terminal section; belongs to the class-I pyridoxal-phosphate-dependent aminotransferase family.</text>
</comment>
<dbReference type="SMART" id="SM00345">
    <property type="entry name" value="HTH_GNTR"/>
    <property type="match status" value="1"/>
</dbReference>
<dbReference type="RefSeq" id="WP_151125418.1">
    <property type="nucleotide sequence ID" value="NZ_CP088081.1"/>
</dbReference>
<feature type="domain" description="HTH gntR-type" evidence="6">
    <location>
        <begin position="2"/>
        <end position="70"/>
    </location>
</feature>
<keyword evidence="4" id="KW-0238">DNA-binding</keyword>
<evidence type="ECO:0000256" key="5">
    <source>
        <dbReference type="ARBA" id="ARBA00023163"/>
    </source>
</evidence>
<dbReference type="InterPro" id="IPR036390">
    <property type="entry name" value="WH_DNA-bd_sf"/>
</dbReference>
<evidence type="ECO:0000259" key="6">
    <source>
        <dbReference type="PROSITE" id="PS50949"/>
    </source>
</evidence>
<keyword evidence="3" id="KW-0805">Transcription regulation</keyword>
<evidence type="ECO:0000313" key="7">
    <source>
        <dbReference type="EMBL" id="KAB0576600.1"/>
    </source>
</evidence>
<dbReference type="SUPFAM" id="SSF53383">
    <property type="entry name" value="PLP-dependent transferases"/>
    <property type="match status" value="1"/>
</dbReference>
<organism evidence="7 8">
    <name type="scientific">Ideonella dechloratans</name>
    <dbReference type="NCBI Taxonomy" id="36863"/>
    <lineage>
        <taxon>Bacteria</taxon>
        <taxon>Pseudomonadati</taxon>
        <taxon>Pseudomonadota</taxon>
        <taxon>Betaproteobacteria</taxon>
        <taxon>Burkholderiales</taxon>
        <taxon>Sphaerotilaceae</taxon>
        <taxon>Ideonella</taxon>
    </lineage>
</organism>
<dbReference type="PANTHER" id="PTHR46577:SF2">
    <property type="entry name" value="TRANSCRIPTIONAL REGULATORY PROTEIN"/>
    <property type="match status" value="1"/>
</dbReference>
<gene>
    <name evidence="7" type="ORF">F7Q92_17685</name>
</gene>
<dbReference type="InterPro" id="IPR015421">
    <property type="entry name" value="PyrdxlP-dep_Trfase_major"/>
</dbReference>
<dbReference type="CDD" id="cd00609">
    <property type="entry name" value="AAT_like"/>
    <property type="match status" value="1"/>
</dbReference>
<evidence type="ECO:0000256" key="1">
    <source>
        <dbReference type="ARBA" id="ARBA00005384"/>
    </source>
</evidence>
<accession>A0A643F8Y7</accession>
<dbReference type="InterPro" id="IPR004839">
    <property type="entry name" value="Aminotransferase_I/II_large"/>
</dbReference>
<dbReference type="Pfam" id="PF00392">
    <property type="entry name" value="GntR"/>
    <property type="match status" value="1"/>
</dbReference>
<dbReference type="GO" id="GO:0030170">
    <property type="term" value="F:pyridoxal phosphate binding"/>
    <property type="evidence" value="ECO:0007669"/>
    <property type="project" value="InterPro"/>
</dbReference>
<dbReference type="GO" id="GO:0003677">
    <property type="term" value="F:DNA binding"/>
    <property type="evidence" value="ECO:0007669"/>
    <property type="project" value="UniProtKB-KW"/>
</dbReference>
<evidence type="ECO:0000256" key="4">
    <source>
        <dbReference type="ARBA" id="ARBA00023125"/>
    </source>
</evidence>
<comment type="caution">
    <text evidence="7">The sequence shown here is derived from an EMBL/GenBank/DDBJ whole genome shotgun (WGS) entry which is preliminary data.</text>
</comment>
<evidence type="ECO:0000256" key="2">
    <source>
        <dbReference type="ARBA" id="ARBA00022898"/>
    </source>
</evidence>
<dbReference type="InterPro" id="IPR036388">
    <property type="entry name" value="WH-like_DNA-bd_sf"/>
</dbReference>